<dbReference type="EMBL" id="JBHTCS010000018">
    <property type="protein sequence ID" value="MFC7449549.1"/>
    <property type="molecule type" value="Genomic_DNA"/>
</dbReference>
<comment type="caution">
    <text evidence="1">The sequence shown here is derived from an EMBL/GenBank/DDBJ whole genome shotgun (WGS) entry which is preliminary data.</text>
</comment>
<evidence type="ECO:0000313" key="1">
    <source>
        <dbReference type="EMBL" id="MFC7449549.1"/>
    </source>
</evidence>
<name>A0ABW2S1F1_9NOCA</name>
<sequence>MNTIDIAEVVDIETASELEMLEGILETPALEPDRSGYIFSYRY</sequence>
<gene>
    <name evidence="1" type="ORF">ACFQS9_16755</name>
</gene>
<protein>
    <submittedName>
        <fullName evidence="1">Uncharacterized protein</fullName>
    </submittedName>
</protein>
<dbReference type="RefSeq" id="WP_378406662.1">
    <property type="nucleotide sequence ID" value="NZ_JBHTCS010000018.1"/>
</dbReference>
<accession>A0ABW2S1F1</accession>
<dbReference type="Proteomes" id="UP001596484">
    <property type="component" value="Unassembled WGS sequence"/>
</dbReference>
<reference evidence="2" key="1">
    <citation type="journal article" date="2019" name="Int. J. Syst. Evol. Microbiol.">
        <title>The Global Catalogue of Microorganisms (GCM) 10K type strain sequencing project: providing services to taxonomists for standard genome sequencing and annotation.</title>
        <authorList>
            <consortium name="The Broad Institute Genomics Platform"/>
            <consortium name="The Broad Institute Genome Sequencing Center for Infectious Disease"/>
            <person name="Wu L."/>
            <person name="Ma J."/>
        </authorList>
    </citation>
    <scope>NUCLEOTIDE SEQUENCE [LARGE SCALE GENOMIC DNA]</scope>
    <source>
        <strain evidence="2">ICMP 19430</strain>
    </source>
</reference>
<evidence type="ECO:0000313" key="2">
    <source>
        <dbReference type="Proteomes" id="UP001596484"/>
    </source>
</evidence>
<keyword evidence="2" id="KW-1185">Reference proteome</keyword>
<proteinExistence type="predicted"/>
<organism evidence="1 2">
    <name type="scientific">Rhodococcus daqingensis</name>
    <dbReference type="NCBI Taxonomy" id="2479363"/>
    <lineage>
        <taxon>Bacteria</taxon>
        <taxon>Bacillati</taxon>
        <taxon>Actinomycetota</taxon>
        <taxon>Actinomycetes</taxon>
        <taxon>Mycobacteriales</taxon>
        <taxon>Nocardiaceae</taxon>
        <taxon>Rhodococcus</taxon>
    </lineage>
</organism>